<feature type="region of interest" description="Disordered" evidence="1">
    <location>
        <begin position="290"/>
        <end position="339"/>
    </location>
</feature>
<feature type="region of interest" description="Disordered" evidence="1">
    <location>
        <begin position="243"/>
        <end position="262"/>
    </location>
</feature>
<name>A0A210QAX0_MIZYE</name>
<dbReference type="STRING" id="6573.A0A210QAX0"/>
<gene>
    <name evidence="3" type="ORF">KP79_PYT07273</name>
</gene>
<dbReference type="InterPro" id="IPR039142">
    <property type="entry name" value="NRF1/Ewg"/>
</dbReference>
<dbReference type="GO" id="GO:0003700">
    <property type="term" value="F:DNA-binding transcription factor activity"/>
    <property type="evidence" value="ECO:0007669"/>
    <property type="project" value="InterPro"/>
</dbReference>
<dbReference type="AlphaFoldDB" id="A0A210QAX0"/>
<comment type="caution">
    <text evidence="3">The sequence shown here is derived from an EMBL/GenBank/DDBJ whole genome shotgun (WGS) entry which is preliminary data.</text>
</comment>
<dbReference type="Gene3D" id="2.30.29.30">
    <property type="entry name" value="Pleckstrin-homology domain (PH domain)/Phosphotyrosine-binding domain (PTB)"/>
    <property type="match status" value="1"/>
</dbReference>
<dbReference type="InterPro" id="IPR000697">
    <property type="entry name" value="WH1/EVH1_dom"/>
</dbReference>
<accession>A0A210QAX0</accession>
<feature type="domain" description="WH1" evidence="2">
    <location>
        <begin position="118"/>
        <end position="236"/>
    </location>
</feature>
<feature type="compositionally biased region" description="Basic residues" evidence="1">
    <location>
        <begin position="245"/>
        <end position="262"/>
    </location>
</feature>
<feature type="compositionally biased region" description="Low complexity" evidence="1">
    <location>
        <begin position="316"/>
        <end position="331"/>
    </location>
</feature>
<reference evidence="3 4" key="1">
    <citation type="journal article" date="2017" name="Nat. Ecol. Evol.">
        <title>Scallop genome provides insights into evolution of bilaterian karyotype and development.</title>
        <authorList>
            <person name="Wang S."/>
            <person name="Zhang J."/>
            <person name="Jiao W."/>
            <person name="Li J."/>
            <person name="Xun X."/>
            <person name="Sun Y."/>
            <person name="Guo X."/>
            <person name="Huan P."/>
            <person name="Dong B."/>
            <person name="Zhang L."/>
            <person name="Hu X."/>
            <person name="Sun X."/>
            <person name="Wang J."/>
            <person name="Zhao C."/>
            <person name="Wang Y."/>
            <person name="Wang D."/>
            <person name="Huang X."/>
            <person name="Wang R."/>
            <person name="Lv J."/>
            <person name="Li Y."/>
            <person name="Zhang Z."/>
            <person name="Liu B."/>
            <person name="Lu W."/>
            <person name="Hui Y."/>
            <person name="Liang J."/>
            <person name="Zhou Z."/>
            <person name="Hou R."/>
            <person name="Li X."/>
            <person name="Liu Y."/>
            <person name="Li H."/>
            <person name="Ning X."/>
            <person name="Lin Y."/>
            <person name="Zhao L."/>
            <person name="Xing Q."/>
            <person name="Dou J."/>
            <person name="Li Y."/>
            <person name="Mao J."/>
            <person name="Guo H."/>
            <person name="Dou H."/>
            <person name="Li T."/>
            <person name="Mu C."/>
            <person name="Jiang W."/>
            <person name="Fu Q."/>
            <person name="Fu X."/>
            <person name="Miao Y."/>
            <person name="Liu J."/>
            <person name="Yu Q."/>
            <person name="Li R."/>
            <person name="Liao H."/>
            <person name="Li X."/>
            <person name="Kong Y."/>
            <person name="Jiang Z."/>
            <person name="Chourrout D."/>
            <person name="Li R."/>
            <person name="Bao Z."/>
        </authorList>
    </citation>
    <scope>NUCLEOTIDE SEQUENCE [LARGE SCALE GENOMIC DNA]</scope>
    <source>
        <strain evidence="3 4">PY_sf001</strain>
    </source>
</reference>
<proteinExistence type="predicted"/>
<feature type="region of interest" description="Disordered" evidence="1">
    <location>
        <begin position="77"/>
        <end position="98"/>
    </location>
</feature>
<evidence type="ECO:0000259" key="2">
    <source>
        <dbReference type="PROSITE" id="PS50229"/>
    </source>
</evidence>
<keyword evidence="4" id="KW-1185">Reference proteome</keyword>
<dbReference type="EMBL" id="NEDP02004373">
    <property type="protein sequence ID" value="OWF45876.1"/>
    <property type="molecule type" value="Genomic_DNA"/>
</dbReference>
<sequence>MAHTATMPTKNDVMCDSFERENPYCTTEDIIRLRNSGQVKEGIKHLKEKYDSVAKFGPQTTSNGTATEDQLVKRRENPTIEVSEPAQSSSSQGSSYRPVSFTEGVTEQDILQVDTFFKSHKTDVIVCNCLANLYFGKVMGGKDHWKFAMTGIPVLVLDTGEHHRKRRLQIVLSEKGSGFILWKNKIDHLSNYSASHINFHTLHLMTDHTRLAGLSFDDGSAATEFFNALSKLTSDPNDELFNISKSKKKKKSQKSKQKFKAPKKTEISQPCCFVHVTKLEKPLNELSLVSGPMGFEHSSKSPEDDRDDNEMSSRVGSKLTLTSESTSSGISEDIRSNDQ</sequence>
<dbReference type="PANTHER" id="PTHR20338">
    <property type="entry name" value="NUCLEAR RESPIRATORY FACTOR 1"/>
    <property type="match status" value="1"/>
</dbReference>
<evidence type="ECO:0000313" key="3">
    <source>
        <dbReference type="EMBL" id="OWF45876.1"/>
    </source>
</evidence>
<dbReference type="Proteomes" id="UP000242188">
    <property type="component" value="Unassembled WGS sequence"/>
</dbReference>
<dbReference type="GO" id="GO:0006357">
    <property type="term" value="P:regulation of transcription by RNA polymerase II"/>
    <property type="evidence" value="ECO:0007669"/>
    <property type="project" value="InterPro"/>
</dbReference>
<protein>
    <recommendedName>
        <fullName evidence="2">WH1 domain-containing protein</fullName>
    </recommendedName>
</protein>
<dbReference type="InterPro" id="IPR011993">
    <property type="entry name" value="PH-like_dom_sf"/>
</dbReference>
<organism evidence="3 4">
    <name type="scientific">Mizuhopecten yessoensis</name>
    <name type="common">Japanese scallop</name>
    <name type="synonym">Patinopecten yessoensis</name>
    <dbReference type="NCBI Taxonomy" id="6573"/>
    <lineage>
        <taxon>Eukaryota</taxon>
        <taxon>Metazoa</taxon>
        <taxon>Spiralia</taxon>
        <taxon>Lophotrochozoa</taxon>
        <taxon>Mollusca</taxon>
        <taxon>Bivalvia</taxon>
        <taxon>Autobranchia</taxon>
        <taxon>Pteriomorphia</taxon>
        <taxon>Pectinida</taxon>
        <taxon>Pectinoidea</taxon>
        <taxon>Pectinidae</taxon>
        <taxon>Mizuhopecten</taxon>
    </lineage>
</organism>
<evidence type="ECO:0000256" key="1">
    <source>
        <dbReference type="SAM" id="MobiDB-lite"/>
    </source>
</evidence>
<evidence type="ECO:0000313" key="4">
    <source>
        <dbReference type="Proteomes" id="UP000242188"/>
    </source>
</evidence>
<dbReference type="PROSITE" id="PS50229">
    <property type="entry name" value="WH1"/>
    <property type="match status" value="1"/>
</dbReference>
<dbReference type="OrthoDB" id="10021476at2759"/>